<keyword evidence="3" id="KW-0010">Activator</keyword>
<dbReference type="Proteomes" id="UP000285310">
    <property type="component" value="Unassembled WGS sequence"/>
</dbReference>
<sequence length="267" mass="29141">MKASTDGPTRARLNPIRRGSGEHAHGFVQLLFGLSGRVHCELADTAFDVAAGEIGIVPRDVLHYYAGASDDSRLLVVDVDLGDEIMQALARLAPETDLERLFNAPRRLTASGEFSSLIATASRQLAAGGHPLIAQQWATLFAVQTGALLSAPETRAHNRADNRAERLDGLVDARLAVPPDNADLSRHLAMSGSALNQWCHLVFGMAPQQVVLRRRLVWARRWLIETRRPISQIAHDTGFADAPTFTRAFRRVYATTPAALRRASVVS</sequence>
<dbReference type="InParanoid" id="A0A423Q0E0"/>
<dbReference type="RefSeq" id="WP_123657110.1">
    <property type="nucleotide sequence ID" value="NZ_AYKG01000005.1"/>
</dbReference>
<dbReference type="InterPro" id="IPR018060">
    <property type="entry name" value="HTH_AraC"/>
</dbReference>
<dbReference type="InterPro" id="IPR009057">
    <property type="entry name" value="Homeodomain-like_sf"/>
</dbReference>
<dbReference type="InterPro" id="IPR018062">
    <property type="entry name" value="HTH_AraC-typ_CS"/>
</dbReference>
<dbReference type="PANTHER" id="PTHR46796:SF10">
    <property type="entry name" value="TRANSCRIPTIONAL ACTIVATOR FEAR"/>
    <property type="match status" value="1"/>
</dbReference>
<dbReference type="SUPFAM" id="SSF51182">
    <property type="entry name" value="RmlC-like cupins"/>
    <property type="match status" value="1"/>
</dbReference>
<dbReference type="PRINTS" id="PR00032">
    <property type="entry name" value="HTHARAC"/>
</dbReference>
<proteinExistence type="predicted"/>
<dbReference type="PROSITE" id="PS01124">
    <property type="entry name" value="HTH_ARAC_FAMILY_2"/>
    <property type="match status" value="1"/>
</dbReference>
<keyword evidence="7" id="KW-1185">Reference proteome</keyword>
<evidence type="ECO:0000313" key="7">
    <source>
        <dbReference type="Proteomes" id="UP000285310"/>
    </source>
</evidence>
<evidence type="ECO:0000256" key="3">
    <source>
        <dbReference type="ARBA" id="ARBA00023159"/>
    </source>
</evidence>
<dbReference type="InterPro" id="IPR014710">
    <property type="entry name" value="RmlC-like_jellyroll"/>
</dbReference>
<dbReference type="PROSITE" id="PS00041">
    <property type="entry name" value="HTH_ARAC_FAMILY_1"/>
    <property type="match status" value="1"/>
</dbReference>
<comment type="caution">
    <text evidence="6">The sequence shown here is derived from an EMBL/GenBank/DDBJ whole genome shotgun (WGS) entry which is preliminary data.</text>
</comment>
<keyword evidence="4" id="KW-0804">Transcription</keyword>
<dbReference type="InterPro" id="IPR050204">
    <property type="entry name" value="AraC_XylS_family_regulators"/>
</dbReference>
<dbReference type="GO" id="GO:0043565">
    <property type="term" value="F:sequence-specific DNA binding"/>
    <property type="evidence" value="ECO:0007669"/>
    <property type="project" value="InterPro"/>
</dbReference>
<name>A0A423Q0E0_9GAMM</name>
<evidence type="ECO:0000256" key="2">
    <source>
        <dbReference type="ARBA" id="ARBA00023125"/>
    </source>
</evidence>
<dbReference type="SMART" id="SM00342">
    <property type="entry name" value="HTH_ARAC"/>
    <property type="match status" value="1"/>
</dbReference>
<dbReference type="GO" id="GO:0003700">
    <property type="term" value="F:DNA-binding transcription factor activity"/>
    <property type="evidence" value="ECO:0007669"/>
    <property type="project" value="InterPro"/>
</dbReference>
<dbReference type="OrthoDB" id="5740883at2"/>
<keyword evidence="2" id="KW-0238">DNA-binding</keyword>
<protein>
    <recommendedName>
        <fullName evidence="5">HTH araC/xylS-type domain-containing protein</fullName>
    </recommendedName>
</protein>
<dbReference type="Pfam" id="PF02311">
    <property type="entry name" value="AraC_binding"/>
    <property type="match status" value="1"/>
</dbReference>
<keyword evidence="1" id="KW-0805">Transcription regulation</keyword>
<evidence type="ECO:0000256" key="4">
    <source>
        <dbReference type="ARBA" id="ARBA00023163"/>
    </source>
</evidence>
<gene>
    <name evidence="6" type="ORF">SAJA_02740</name>
</gene>
<evidence type="ECO:0000259" key="5">
    <source>
        <dbReference type="PROSITE" id="PS01124"/>
    </source>
</evidence>
<feature type="domain" description="HTH araC/xylS-type" evidence="5">
    <location>
        <begin position="165"/>
        <end position="263"/>
    </location>
</feature>
<dbReference type="InterPro" id="IPR003313">
    <property type="entry name" value="AraC-bd"/>
</dbReference>
<dbReference type="EMBL" id="AYKG01000005">
    <property type="protein sequence ID" value="ROO31456.1"/>
    <property type="molecule type" value="Genomic_DNA"/>
</dbReference>
<organism evidence="6 7">
    <name type="scientific">Salinisphaera japonica YTM-1</name>
    <dbReference type="NCBI Taxonomy" id="1209778"/>
    <lineage>
        <taxon>Bacteria</taxon>
        <taxon>Pseudomonadati</taxon>
        <taxon>Pseudomonadota</taxon>
        <taxon>Gammaproteobacteria</taxon>
        <taxon>Salinisphaerales</taxon>
        <taxon>Salinisphaeraceae</taxon>
        <taxon>Salinisphaera</taxon>
    </lineage>
</organism>
<evidence type="ECO:0000313" key="6">
    <source>
        <dbReference type="EMBL" id="ROO31456.1"/>
    </source>
</evidence>
<dbReference type="Pfam" id="PF12833">
    <property type="entry name" value="HTH_18"/>
    <property type="match status" value="1"/>
</dbReference>
<accession>A0A423Q0E0</accession>
<dbReference type="AlphaFoldDB" id="A0A423Q0E0"/>
<evidence type="ECO:0000256" key="1">
    <source>
        <dbReference type="ARBA" id="ARBA00023015"/>
    </source>
</evidence>
<dbReference type="InterPro" id="IPR011051">
    <property type="entry name" value="RmlC_Cupin_sf"/>
</dbReference>
<reference evidence="6 7" key="1">
    <citation type="submission" date="2013-10" db="EMBL/GenBank/DDBJ databases">
        <title>Salinisphaera japonica YTM-1 Genome Sequencing.</title>
        <authorList>
            <person name="Lai Q."/>
            <person name="Li C."/>
            <person name="Shao Z."/>
        </authorList>
    </citation>
    <scope>NUCLEOTIDE SEQUENCE [LARGE SCALE GENOMIC DNA]</scope>
    <source>
        <strain evidence="6 7">YTM-1</strain>
    </source>
</reference>
<dbReference type="SUPFAM" id="SSF46689">
    <property type="entry name" value="Homeodomain-like"/>
    <property type="match status" value="1"/>
</dbReference>
<dbReference type="PANTHER" id="PTHR46796">
    <property type="entry name" value="HTH-TYPE TRANSCRIPTIONAL ACTIVATOR RHAS-RELATED"/>
    <property type="match status" value="1"/>
</dbReference>
<dbReference type="Gene3D" id="2.60.120.10">
    <property type="entry name" value="Jelly Rolls"/>
    <property type="match status" value="1"/>
</dbReference>
<dbReference type="Gene3D" id="1.10.10.60">
    <property type="entry name" value="Homeodomain-like"/>
    <property type="match status" value="1"/>
</dbReference>
<dbReference type="InterPro" id="IPR020449">
    <property type="entry name" value="Tscrpt_reg_AraC-type_HTH"/>
</dbReference>